<feature type="chain" id="PRO_5045328297" evidence="1">
    <location>
        <begin position="26"/>
        <end position="177"/>
    </location>
</feature>
<protein>
    <submittedName>
        <fullName evidence="2">Uncharacterized protein</fullName>
    </submittedName>
</protein>
<proteinExistence type="predicted"/>
<evidence type="ECO:0000313" key="2">
    <source>
        <dbReference type="EMBL" id="MDC0673649.1"/>
    </source>
</evidence>
<name>A0ABT5BJE0_9BACT</name>
<organism evidence="2 3">
    <name type="scientific">Nannocystis radixulma</name>
    <dbReference type="NCBI Taxonomy" id="2995305"/>
    <lineage>
        <taxon>Bacteria</taxon>
        <taxon>Pseudomonadati</taxon>
        <taxon>Myxococcota</taxon>
        <taxon>Polyangia</taxon>
        <taxon>Nannocystales</taxon>
        <taxon>Nannocystaceae</taxon>
        <taxon>Nannocystis</taxon>
    </lineage>
</organism>
<evidence type="ECO:0000256" key="1">
    <source>
        <dbReference type="SAM" id="SignalP"/>
    </source>
</evidence>
<dbReference type="Proteomes" id="UP001217838">
    <property type="component" value="Unassembled WGS sequence"/>
</dbReference>
<sequence>MRNKFIALVSTFSLTAMLGATVALAQNVHFKGGKNAGPSFTDNGLTLTARGDLAGLGSENVVITLNATATPTATCTNPSGANQPAGHNPAEVDVTGAVAIPASQIKNGNLSFTVTTQPPTTPIAGAPDCPNPNWTERITDMSFTSATLIVEQPAGTPVLTFQCSFPGGTENGTAVCA</sequence>
<comment type="caution">
    <text evidence="2">The sequence shown here is derived from an EMBL/GenBank/DDBJ whole genome shotgun (WGS) entry which is preliminary data.</text>
</comment>
<keyword evidence="1" id="KW-0732">Signal</keyword>
<dbReference type="EMBL" id="JAQNDN010000022">
    <property type="protein sequence ID" value="MDC0673649.1"/>
    <property type="molecule type" value="Genomic_DNA"/>
</dbReference>
<reference evidence="2 3" key="1">
    <citation type="submission" date="2022-11" db="EMBL/GenBank/DDBJ databases">
        <title>Minimal conservation of predation-associated metabolite biosynthetic gene clusters underscores biosynthetic potential of Myxococcota including descriptions for ten novel species: Archangium lansinium sp. nov., Myxococcus landrumus sp. nov., Nannocystis bai.</title>
        <authorList>
            <person name="Ahearne A."/>
            <person name="Stevens C."/>
            <person name="Dowd S."/>
        </authorList>
    </citation>
    <scope>NUCLEOTIDE SEQUENCE [LARGE SCALE GENOMIC DNA]</scope>
    <source>
        <strain evidence="2 3">NCELM</strain>
    </source>
</reference>
<evidence type="ECO:0000313" key="3">
    <source>
        <dbReference type="Proteomes" id="UP001217838"/>
    </source>
</evidence>
<dbReference type="RefSeq" id="WP_272006983.1">
    <property type="nucleotide sequence ID" value="NZ_JAQNDN010000022.1"/>
</dbReference>
<feature type="signal peptide" evidence="1">
    <location>
        <begin position="1"/>
        <end position="25"/>
    </location>
</feature>
<keyword evidence="3" id="KW-1185">Reference proteome</keyword>
<gene>
    <name evidence="2" type="ORF">POL58_38245</name>
</gene>
<accession>A0ABT5BJE0</accession>